<keyword evidence="2" id="KW-1185">Reference proteome</keyword>
<dbReference type="AlphaFoldDB" id="A0ABD0P1C8"/>
<sequence length="77" mass="8667">HGCAVERHSDGSVTFLQGTDEYAYDGEMLTSNLSLHWKPLVLDHGIIWDRGSVSSLEKKCVEMLTSFINLQRAVIME</sequence>
<accession>A0ABD0P1C8</accession>
<name>A0ABD0P1C8_CIRMR</name>
<gene>
    <name evidence="1" type="ORF">M9458_038875</name>
</gene>
<comment type="caution">
    <text evidence="1">The sequence shown here is derived from an EMBL/GenBank/DDBJ whole genome shotgun (WGS) entry which is preliminary data.</text>
</comment>
<evidence type="ECO:0008006" key="3">
    <source>
        <dbReference type="Google" id="ProtNLM"/>
    </source>
</evidence>
<reference evidence="1 2" key="1">
    <citation type="submission" date="2024-05" db="EMBL/GenBank/DDBJ databases">
        <title>Genome sequencing and assembly of Indian major carp, Cirrhinus mrigala (Hamilton, 1822).</title>
        <authorList>
            <person name="Mohindra V."/>
            <person name="Chowdhury L.M."/>
            <person name="Lal K."/>
            <person name="Jena J.K."/>
        </authorList>
    </citation>
    <scope>NUCLEOTIDE SEQUENCE [LARGE SCALE GENOMIC DNA]</scope>
    <source>
        <strain evidence="1">CM1030</strain>
        <tissue evidence="1">Blood</tissue>
    </source>
</reference>
<evidence type="ECO:0000313" key="1">
    <source>
        <dbReference type="EMBL" id="KAL0167031.1"/>
    </source>
</evidence>
<evidence type="ECO:0000313" key="2">
    <source>
        <dbReference type="Proteomes" id="UP001529510"/>
    </source>
</evidence>
<dbReference type="Proteomes" id="UP001529510">
    <property type="component" value="Unassembled WGS sequence"/>
</dbReference>
<organism evidence="1 2">
    <name type="scientific">Cirrhinus mrigala</name>
    <name type="common">Mrigala</name>
    <dbReference type="NCBI Taxonomy" id="683832"/>
    <lineage>
        <taxon>Eukaryota</taxon>
        <taxon>Metazoa</taxon>
        <taxon>Chordata</taxon>
        <taxon>Craniata</taxon>
        <taxon>Vertebrata</taxon>
        <taxon>Euteleostomi</taxon>
        <taxon>Actinopterygii</taxon>
        <taxon>Neopterygii</taxon>
        <taxon>Teleostei</taxon>
        <taxon>Ostariophysi</taxon>
        <taxon>Cypriniformes</taxon>
        <taxon>Cyprinidae</taxon>
        <taxon>Labeoninae</taxon>
        <taxon>Labeonini</taxon>
        <taxon>Cirrhinus</taxon>
    </lineage>
</organism>
<proteinExistence type="predicted"/>
<dbReference type="EMBL" id="JAMKFB020000019">
    <property type="protein sequence ID" value="KAL0167031.1"/>
    <property type="molecule type" value="Genomic_DNA"/>
</dbReference>
<protein>
    <recommendedName>
        <fullName evidence="3">MHC class I antigen</fullName>
    </recommendedName>
</protein>
<feature type="non-terminal residue" evidence="1">
    <location>
        <position position="1"/>
    </location>
</feature>
<feature type="non-terminal residue" evidence="1">
    <location>
        <position position="77"/>
    </location>
</feature>